<proteinExistence type="predicted"/>
<evidence type="ECO:0000313" key="1">
    <source>
        <dbReference type="EMBL" id="GGG08214.1"/>
    </source>
</evidence>
<dbReference type="Gene3D" id="1.10.10.10">
    <property type="entry name" value="Winged helix-like DNA-binding domain superfamily/Winged helix DNA-binding domain"/>
    <property type="match status" value="1"/>
</dbReference>
<evidence type="ECO:0000313" key="2">
    <source>
        <dbReference type="Proteomes" id="UP000636949"/>
    </source>
</evidence>
<gene>
    <name evidence="1" type="ORF">GCM10010995_27200</name>
</gene>
<comment type="caution">
    <text evidence="1">The sequence shown here is derived from an EMBL/GenBank/DDBJ whole genome shotgun (WGS) entry which is preliminary data.</text>
</comment>
<accession>A0A8J2Z6Y8</accession>
<dbReference type="RefSeq" id="WP_117004038.1">
    <property type="nucleotide sequence ID" value="NZ_BMJS01000065.1"/>
</dbReference>
<dbReference type="OrthoDB" id="5626848at2"/>
<dbReference type="Proteomes" id="UP000636949">
    <property type="component" value="Unassembled WGS sequence"/>
</dbReference>
<dbReference type="EMBL" id="BMJS01000065">
    <property type="protein sequence ID" value="GGG08214.1"/>
    <property type="molecule type" value="Genomic_DNA"/>
</dbReference>
<protein>
    <submittedName>
        <fullName evidence="1">Uncharacterized protein</fullName>
    </submittedName>
</protein>
<name>A0A8J2Z6Y8_9GAMM</name>
<keyword evidence="2" id="KW-1185">Reference proteome</keyword>
<dbReference type="InterPro" id="IPR036388">
    <property type="entry name" value="WH-like_DNA-bd_sf"/>
</dbReference>
<reference evidence="1" key="2">
    <citation type="submission" date="2020-09" db="EMBL/GenBank/DDBJ databases">
        <authorList>
            <person name="Sun Q."/>
            <person name="Zhou Y."/>
        </authorList>
    </citation>
    <scope>NUCLEOTIDE SEQUENCE</scope>
    <source>
        <strain evidence="1">CGMCC 1.15758</strain>
    </source>
</reference>
<organism evidence="1 2">
    <name type="scientific">Cysteiniphilum litorale</name>
    <dbReference type="NCBI Taxonomy" id="2056700"/>
    <lineage>
        <taxon>Bacteria</taxon>
        <taxon>Pseudomonadati</taxon>
        <taxon>Pseudomonadota</taxon>
        <taxon>Gammaproteobacteria</taxon>
        <taxon>Thiotrichales</taxon>
        <taxon>Fastidiosibacteraceae</taxon>
        <taxon>Cysteiniphilum</taxon>
    </lineage>
</organism>
<dbReference type="InterPro" id="IPR036390">
    <property type="entry name" value="WH_DNA-bd_sf"/>
</dbReference>
<reference evidence="1" key="1">
    <citation type="journal article" date="2014" name="Int. J. Syst. Evol. Microbiol.">
        <title>Complete genome sequence of Corynebacterium casei LMG S-19264T (=DSM 44701T), isolated from a smear-ripened cheese.</title>
        <authorList>
            <consortium name="US DOE Joint Genome Institute (JGI-PGF)"/>
            <person name="Walter F."/>
            <person name="Albersmeier A."/>
            <person name="Kalinowski J."/>
            <person name="Ruckert C."/>
        </authorList>
    </citation>
    <scope>NUCLEOTIDE SEQUENCE</scope>
    <source>
        <strain evidence="1">CGMCC 1.15758</strain>
    </source>
</reference>
<dbReference type="SUPFAM" id="SSF46785">
    <property type="entry name" value="Winged helix' DNA-binding domain"/>
    <property type="match status" value="1"/>
</dbReference>
<sequence length="769" mass="87027">MKIVNHQIDQTGFNPIQAECDKVYYSPKSKFHVDFLWQSYWFKQLHCPRQAFLLQQILYFTQKQGSVFSNGKGDNHQGMLINFSDIESKSGFSRKVVTTALNHLEAKGYIVRFTLKNNRVLYQATDKAVLFLEEAHQHSLAANADENDYDAISKNFENIRISAPSFTQTAKQASPFGQGSINKVNNQKVNKKNNNLNHQHQALEGVGSTKNVDCEKTVIFSDFSDVCDFDFSDVCDFDFSDVCDFDFSDVCDFDFSDVGIRAVKCESKLFDYLTVCQAKVINIMTHVNADQIDIIAFNNALARKDIKREAKDFKQFIDWCYLVAVDAKGASSAKGSITVSECDLSESVVASDKVNLGKVDTMSDNGNDNDNHHNNRQSNLDLDLDFVINELKAILTNESIEKITAKVTELHEQYDIDTENELVAAILVEFGVISDDEFLAVSLLDGDFVVSDLKKVVSKRSLTGSNNIDGCNAVKADTASNKAIDQVYHSVNCEIVVDGVSDDSKGIKLRESTTSDSNDQQNINADNTAKDTETVVDQYLNLGESKYKDFIKQCIQRGYPSESEVVRCATNAIQSYGKLNYDQLFRGICYGDFHDLKRSDHHEFTNISQDKKQDQARHEAKNPLLKNQNLKLPPITELTIPVIEQEVLKKDWASLAQQDLVKGTVTECQKVALVAIIDYVKRKGVVITSDQEVYQWLYHTVANHAYYFSGATSFKHLANMLIKQLIHQCFNRPSGFNNWYRLVCQKSQDKITNRGRMCKTNNSYYYMRH</sequence>
<dbReference type="AlphaFoldDB" id="A0A8J2Z6Y8"/>